<dbReference type="PANTHER" id="PTHR10357:SF216">
    <property type="entry name" value="MALTOOLIGOSYL TREHALOSE SYNTHASE-RELATED"/>
    <property type="match status" value="1"/>
</dbReference>
<dbReference type="GO" id="GO:0016740">
    <property type="term" value="F:transferase activity"/>
    <property type="evidence" value="ECO:0007669"/>
    <property type="project" value="UniProtKB-KW"/>
</dbReference>
<protein>
    <submittedName>
        <fullName evidence="2">Maltose alpha-D-glucosyltransferase/alpha-amylase/(1-&gt;4)-alpha-D-glucan 1-alpha-D-glucosylmutase</fullName>
        <ecNumber evidence="2">3.2.1.1</ecNumber>
        <ecNumber evidence="2">5.4.99.15</ecNumber>
        <ecNumber evidence="2">5.4.99.16</ecNumber>
    </submittedName>
</protein>
<keyword evidence="2" id="KW-0326">Glycosidase</keyword>
<feature type="domain" description="Glycosyl hydrolase family 13 catalytic" evidence="1">
    <location>
        <begin position="17"/>
        <end position="467"/>
    </location>
</feature>
<evidence type="ECO:0000259" key="1">
    <source>
        <dbReference type="SMART" id="SM00642"/>
    </source>
</evidence>
<dbReference type="Gene3D" id="1.10.10.470">
    <property type="entry name" value="Maltooligosyl trehalose synthase, domain 4"/>
    <property type="match status" value="1"/>
</dbReference>
<evidence type="ECO:0000313" key="2">
    <source>
        <dbReference type="EMBL" id="MBB3007772.1"/>
    </source>
</evidence>
<dbReference type="Pfam" id="PF00128">
    <property type="entry name" value="Alpha-amylase"/>
    <property type="match status" value="1"/>
</dbReference>
<dbReference type="AlphaFoldDB" id="A0A7W4V9Z6"/>
<keyword evidence="2" id="KW-0378">Hydrolase</keyword>
<comment type="caution">
    <text evidence="2">The sequence shown here is derived from an EMBL/GenBank/DDBJ whole genome shotgun (WGS) entry which is preliminary data.</text>
</comment>
<dbReference type="PANTHER" id="PTHR10357">
    <property type="entry name" value="ALPHA-AMYLASE FAMILY MEMBER"/>
    <property type="match status" value="1"/>
</dbReference>
<dbReference type="SUPFAM" id="SSF51445">
    <property type="entry name" value="(Trans)glycosidases"/>
    <property type="match status" value="1"/>
</dbReference>
<dbReference type="GO" id="GO:0004556">
    <property type="term" value="F:alpha-amylase activity"/>
    <property type="evidence" value="ECO:0007669"/>
    <property type="project" value="UniProtKB-EC"/>
</dbReference>
<dbReference type="NCBIfam" id="TIGR02401">
    <property type="entry name" value="trehalose_TreY"/>
    <property type="match status" value="1"/>
</dbReference>
<gene>
    <name evidence="2" type="ORF">FHX61_002420</name>
</gene>
<dbReference type="InterPro" id="IPR012767">
    <property type="entry name" value="Trehalose_TreY"/>
</dbReference>
<dbReference type="GO" id="GO:0005992">
    <property type="term" value="P:trehalose biosynthetic process"/>
    <property type="evidence" value="ECO:0007669"/>
    <property type="project" value="TreeGrafter"/>
</dbReference>
<dbReference type="CDD" id="cd11336">
    <property type="entry name" value="AmyAc_MTSase"/>
    <property type="match status" value="1"/>
</dbReference>
<name>A0A7W4V9Z6_9BURK</name>
<dbReference type="EC" id="3.2.1.1" evidence="2"/>
<organism evidence="2 3">
    <name type="scientific">Cupriavidus alkaliphilus</name>
    <dbReference type="NCBI Taxonomy" id="942866"/>
    <lineage>
        <taxon>Bacteria</taxon>
        <taxon>Pseudomonadati</taxon>
        <taxon>Pseudomonadota</taxon>
        <taxon>Betaproteobacteria</taxon>
        <taxon>Burkholderiales</taxon>
        <taxon>Burkholderiaceae</taxon>
        <taxon>Cupriavidus</taxon>
    </lineage>
</organism>
<dbReference type="InterPro" id="IPR013797">
    <property type="entry name" value="Maltooligo_trehalose_synth_4"/>
</dbReference>
<evidence type="ECO:0000313" key="3">
    <source>
        <dbReference type="Proteomes" id="UP000578036"/>
    </source>
</evidence>
<keyword evidence="3" id="KW-1185">Reference proteome</keyword>
<dbReference type="InterPro" id="IPR006047">
    <property type="entry name" value="GH13_cat_dom"/>
</dbReference>
<dbReference type="Gene3D" id="3.30.1590.10">
    <property type="entry name" value="Maltooligosyl trehalose synthase, domain 2"/>
    <property type="match status" value="1"/>
</dbReference>
<dbReference type="SMART" id="SM00642">
    <property type="entry name" value="Aamy"/>
    <property type="match status" value="1"/>
</dbReference>
<sequence length="894" mass="97159">MRARRGTRAMMPDGAPQALPRATARLQLHGGFTFADAAAVVGYYAALGVSHLYLSPICGARPGSTHGYDVTDFTAVRAELGGEPGLKALAARARDAGLGLIVDIVPNHMAADPTHNGWWRDVLAHGRGSPCAATFDIDWTPRDPALHGKVLLPILGQSYWDTVVAGELRWVPASDDAPAHLRYFDHTLPLAPGSVDAEAERDGPAWYDATHADGRGRLHALLERQHYRLAWWRTAAAAQNWRRFFEISDLVGVREEDERVFDAVHALVLRLLREGWIDGVRVDHVDGLADPAGYCRRLRAELDRHAAARPPTLRLERPWLVVEKILGPRERLAPDWQVHGTTGYDFMDEVAAVLHDGDGEAPLEALWATVSGDARGFPEHVEAARRQLLERHLVTEFEGAAACLRDCAEQEPGTRDLTRAALRRALAALMAAVPVYRSYFDARPAERDAAAAHADDAMLEQAMLAARAGLAPDEAVALAFIGGCLRTAAPADSETGALRRRLQQLMPALAAKAGEDTAFYRYGRLLSRNEVGSDPARLAMPPAQFHARMAARRLACPHAMLATATHDHKRGEDARMRLAVLSEVPRAWADAVAAWEAASAGLLATLPQTPDPGDRLMLYQTLVGAWPMEDLSLADDAGAAQPLLERVGAWQRKAIREAKRHGNWTCPDTDYEAACEAWLRGLAAGGAGSVLAQIGQFAQRIAAAGALNSLAQVLVQLTAPGIPDRYQGCEGWDLSLVDPDNRRPPDYARLQARLSCSAGWAHWLAHWRDGRIKQQLVRQVLAVRRAHAALFADGQYSMLAAQGTLVPQVLAFARSADGRQAITVVTRLAAARVDPALPRIPQSAWGDTTLNVGAPQPSRWTDALTGHVIDAPMGRLRLREVLGGLPVALLLREP</sequence>
<dbReference type="GO" id="GO:0030980">
    <property type="term" value="P:alpha-glucan catabolic process"/>
    <property type="evidence" value="ECO:0007669"/>
    <property type="project" value="TreeGrafter"/>
</dbReference>
<dbReference type="EC" id="5.4.99.15" evidence="2"/>
<dbReference type="EC" id="5.4.99.16" evidence="2"/>
<dbReference type="Gene3D" id="3.20.20.80">
    <property type="entry name" value="Glycosidases"/>
    <property type="match status" value="2"/>
</dbReference>
<dbReference type="GO" id="GO:0047470">
    <property type="term" value="F:(1,4)-alpha-D-glucan 1-alpha-D-glucosylmutase activity"/>
    <property type="evidence" value="ECO:0007669"/>
    <property type="project" value="UniProtKB-EC"/>
</dbReference>
<dbReference type="Proteomes" id="UP000578036">
    <property type="component" value="Unassembled WGS sequence"/>
</dbReference>
<accession>A0A7W4V9Z6</accession>
<keyword evidence="2" id="KW-0808">Transferase</keyword>
<dbReference type="InterPro" id="IPR017853">
    <property type="entry name" value="GH"/>
</dbReference>
<reference evidence="2 3" key="1">
    <citation type="submission" date="2020-08" db="EMBL/GenBank/DDBJ databases">
        <title>Genomic Encyclopedia of Type Strains, Phase IV (KMG-V): Genome sequencing to study the core and pangenomes of soil and plant-associated prokaryotes.</title>
        <authorList>
            <person name="Whitman W."/>
        </authorList>
    </citation>
    <scope>NUCLEOTIDE SEQUENCE [LARGE SCALE GENOMIC DNA]</scope>
    <source>
        <strain evidence="2 3">SLV-2362</strain>
    </source>
</reference>
<dbReference type="EMBL" id="JACHWF010000002">
    <property type="protein sequence ID" value="MBB3007772.1"/>
    <property type="molecule type" value="Genomic_DNA"/>
</dbReference>
<proteinExistence type="predicted"/>
<keyword evidence="2" id="KW-0413">Isomerase</keyword>
<dbReference type="GO" id="GO:0047471">
    <property type="term" value="F:maltose alpha-D-glucosyltransferase activity"/>
    <property type="evidence" value="ECO:0007669"/>
    <property type="project" value="UniProtKB-EC"/>
</dbReference>